<name>A0A8C6FTB4_MOSMO</name>
<keyword evidence="1" id="KW-1133">Transmembrane helix</keyword>
<feature type="transmembrane region" description="Helical" evidence="1">
    <location>
        <begin position="34"/>
        <end position="55"/>
    </location>
</feature>
<reference evidence="2" key="2">
    <citation type="submission" date="2025-09" db="UniProtKB">
        <authorList>
            <consortium name="Ensembl"/>
        </authorList>
    </citation>
    <scope>IDENTIFICATION</scope>
</reference>
<keyword evidence="1" id="KW-0812">Transmembrane</keyword>
<keyword evidence="3" id="KW-1185">Reference proteome</keyword>
<evidence type="ECO:0000313" key="2">
    <source>
        <dbReference type="Ensembl" id="ENSMMSP00000028739.1"/>
    </source>
</evidence>
<dbReference type="AlphaFoldDB" id="A0A8C6FTB4"/>
<sequence length="71" mass="8204">MGILLYLGAIIQYYHYLFYCSNCSSMAIKSSFGLAPASLSYNFMFLFFEYFLTLWPSKMLQAHLGVSFPTF</sequence>
<reference evidence="2" key="1">
    <citation type="submission" date="2025-08" db="UniProtKB">
        <authorList>
            <consortium name="Ensembl"/>
        </authorList>
    </citation>
    <scope>IDENTIFICATION</scope>
</reference>
<dbReference type="Ensembl" id="ENSMMST00000031645.1">
    <property type="protein sequence ID" value="ENSMMSP00000028739.1"/>
    <property type="gene ID" value="ENSMMSG00000021544.1"/>
</dbReference>
<dbReference type="Proteomes" id="UP000694544">
    <property type="component" value="Unplaced"/>
</dbReference>
<organism evidence="2 3">
    <name type="scientific">Moschus moschiferus</name>
    <name type="common">Siberian musk deer</name>
    <name type="synonym">Moschus sibiricus</name>
    <dbReference type="NCBI Taxonomy" id="68415"/>
    <lineage>
        <taxon>Eukaryota</taxon>
        <taxon>Metazoa</taxon>
        <taxon>Chordata</taxon>
        <taxon>Craniata</taxon>
        <taxon>Vertebrata</taxon>
        <taxon>Euteleostomi</taxon>
        <taxon>Mammalia</taxon>
        <taxon>Eutheria</taxon>
        <taxon>Laurasiatheria</taxon>
        <taxon>Artiodactyla</taxon>
        <taxon>Ruminantia</taxon>
        <taxon>Pecora</taxon>
        <taxon>Moschidae</taxon>
        <taxon>Moschus</taxon>
    </lineage>
</organism>
<protein>
    <submittedName>
        <fullName evidence="2">Uncharacterized protein</fullName>
    </submittedName>
</protein>
<accession>A0A8C6FTB4</accession>
<evidence type="ECO:0000313" key="3">
    <source>
        <dbReference type="Proteomes" id="UP000694544"/>
    </source>
</evidence>
<evidence type="ECO:0000256" key="1">
    <source>
        <dbReference type="SAM" id="Phobius"/>
    </source>
</evidence>
<keyword evidence="1" id="KW-0472">Membrane</keyword>
<proteinExistence type="predicted"/>